<evidence type="ECO:0000256" key="1">
    <source>
        <dbReference type="SAM" id="SignalP"/>
    </source>
</evidence>
<accession>A0A2S1LN98</accession>
<reference evidence="3 4" key="1">
    <citation type="submission" date="2017-04" db="EMBL/GenBank/DDBJ databases">
        <title>Complete genome sequence of Flavobacterium kingsejong AJ004.</title>
        <authorList>
            <person name="Lee P.C."/>
        </authorList>
    </citation>
    <scope>NUCLEOTIDE SEQUENCE [LARGE SCALE GENOMIC DNA]</scope>
    <source>
        <strain evidence="3 4">AJ004</strain>
    </source>
</reference>
<keyword evidence="4" id="KW-1185">Reference proteome</keyword>
<dbReference type="KEGG" id="fki:FK004_08045"/>
<feature type="signal peptide" evidence="1">
    <location>
        <begin position="1"/>
        <end position="19"/>
    </location>
</feature>
<keyword evidence="1" id="KW-0732">Signal</keyword>
<feature type="chain" id="PRO_5015392313" description="DUF2059 domain-containing protein" evidence="1">
    <location>
        <begin position="20"/>
        <end position="135"/>
    </location>
</feature>
<gene>
    <name evidence="3" type="ORF">FK004_08045</name>
</gene>
<dbReference type="RefSeq" id="WP_108736793.1">
    <property type="nucleotide sequence ID" value="NZ_CP020919.1"/>
</dbReference>
<organism evidence="3 4">
    <name type="scientific">Flavobacterium kingsejongi</name>
    <dbReference type="NCBI Taxonomy" id="1678728"/>
    <lineage>
        <taxon>Bacteria</taxon>
        <taxon>Pseudomonadati</taxon>
        <taxon>Bacteroidota</taxon>
        <taxon>Flavobacteriia</taxon>
        <taxon>Flavobacteriales</taxon>
        <taxon>Flavobacteriaceae</taxon>
        <taxon>Flavobacterium</taxon>
    </lineage>
</organism>
<sequence length="135" mass="15049">MKKLFVTIALLLIANVGFAQQNAAFKADVLRYLEVSGQSAAIKSLSKQIATQIPEAKQAAFLVEFDASIKDFLSKTADVYMTEFTPEDMKQILKFYDSPVGKKLTSKSELLLEKGKTVGEEWGKSLQPMMMKYAQ</sequence>
<protein>
    <recommendedName>
        <fullName evidence="2">DUF2059 domain-containing protein</fullName>
    </recommendedName>
</protein>
<dbReference type="Proteomes" id="UP000244677">
    <property type="component" value="Chromosome"/>
</dbReference>
<evidence type="ECO:0000313" key="4">
    <source>
        <dbReference type="Proteomes" id="UP000244677"/>
    </source>
</evidence>
<proteinExistence type="predicted"/>
<dbReference type="OrthoDB" id="1143459at2"/>
<feature type="domain" description="DUF2059" evidence="2">
    <location>
        <begin position="72"/>
        <end position="128"/>
    </location>
</feature>
<dbReference type="Pfam" id="PF09832">
    <property type="entry name" value="DUF2059"/>
    <property type="match status" value="1"/>
</dbReference>
<evidence type="ECO:0000259" key="2">
    <source>
        <dbReference type="Pfam" id="PF09832"/>
    </source>
</evidence>
<dbReference type="InterPro" id="IPR018637">
    <property type="entry name" value="DUF2059"/>
</dbReference>
<dbReference type="EMBL" id="CP020919">
    <property type="protein sequence ID" value="AWG25189.1"/>
    <property type="molecule type" value="Genomic_DNA"/>
</dbReference>
<dbReference type="AlphaFoldDB" id="A0A2S1LN98"/>
<evidence type="ECO:0000313" key="3">
    <source>
        <dbReference type="EMBL" id="AWG25189.1"/>
    </source>
</evidence>
<name>A0A2S1LN98_9FLAO</name>